<dbReference type="AlphaFoldDB" id="A0A9Q1HB89"/>
<sequence length="288" mass="32940">MTTKEAKEQFEKDGYLIVEDFLTKDEVAMLRNSCHRIVEEMNPEEHAKVVFTTKEEQGQSRTDYFMQSGDKVRFFFEEKALNEKGDILVEKQKSLNKIGHALHWLVPEFKQVTFSKKIQDVARNLGYVDPKIVQSMYIFKQPRIGGEVAPHQDATFVCNVPLKLFGIWIALEDCTLSNGCLQFVPGSHKTNPVSVWMRRTEDGVGTTFTAPFDYSHIEDDKYVPAEVKAGTLVLIDSQVVHKSAANTSDQSRHIYTFHVMEAHQSEWDTRCWIQPTDALPFTPLYGVS</sequence>
<name>A0A9Q1HB89_HOLLE</name>
<accession>A0A9Q1HB89</accession>
<organism evidence="5 6">
    <name type="scientific">Holothuria leucospilota</name>
    <name type="common">Black long sea cucumber</name>
    <name type="synonym">Mertensiothuria leucospilota</name>
    <dbReference type="NCBI Taxonomy" id="206669"/>
    <lineage>
        <taxon>Eukaryota</taxon>
        <taxon>Metazoa</taxon>
        <taxon>Echinodermata</taxon>
        <taxon>Eleutherozoa</taxon>
        <taxon>Echinozoa</taxon>
        <taxon>Holothuroidea</taxon>
        <taxon>Aspidochirotacea</taxon>
        <taxon>Aspidochirotida</taxon>
        <taxon>Holothuriidae</taxon>
        <taxon>Holothuria</taxon>
    </lineage>
</organism>
<reference evidence="5" key="1">
    <citation type="submission" date="2021-10" db="EMBL/GenBank/DDBJ databases">
        <title>Tropical sea cucumber genome reveals ecological adaptation and Cuvierian tubules defense mechanism.</title>
        <authorList>
            <person name="Chen T."/>
        </authorList>
    </citation>
    <scope>NUCLEOTIDE SEQUENCE</scope>
    <source>
        <strain evidence="5">Nanhai2018</strain>
        <tissue evidence="5">Muscle</tissue>
    </source>
</reference>
<keyword evidence="6" id="KW-1185">Reference proteome</keyword>
<evidence type="ECO:0000313" key="5">
    <source>
        <dbReference type="EMBL" id="KAJ8038956.1"/>
    </source>
</evidence>
<dbReference type="EMBL" id="JAIZAY010000007">
    <property type="protein sequence ID" value="KAJ8038956.1"/>
    <property type="molecule type" value="Genomic_DNA"/>
</dbReference>
<dbReference type="SUPFAM" id="SSF51197">
    <property type="entry name" value="Clavaminate synthase-like"/>
    <property type="match status" value="1"/>
</dbReference>
<keyword evidence="5" id="KW-0223">Dioxygenase</keyword>
<evidence type="ECO:0000256" key="4">
    <source>
        <dbReference type="ARBA" id="ARBA00038356"/>
    </source>
</evidence>
<evidence type="ECO:0000313" key="6">
    <source>
        <dbReference type="Proteomes" id="UP001152320"/>
    </source>
</evidence>
<evidence type="ECO:0000256" key="1">
    <source>
        <dbReference type="ARBA" id="ARBA00001962"/>
    </source>
</evidence>
<evidence type="ECO:0000256" key="2">
    <source>
        <dbReference type="ARBA" id="ARBA00022723"/>
    </source>
</evidence>
<comment type="similarity">
    <text evidence="4">Belongs to the PhyH family. PHYHD1 subfamily.</text>
</comment>
<dbReference type="Pfam" id="PF05721">
    <property type="entry name" value="PhyH"/>
    <property type="match status" value="1"/>
</dbReference>
<dbReference type="OrthoDB" id="445007at2759"/>
<proteinExistence type="inferred from homology"/>
<keyword evidence="3" id="KW-0408">Iron</keyword>
<dbReference type="InterPro" id="IPR008775">
    <property type="entry name" value="Phytyl_CoA_dOase-like"/>
</dbReference>
<evidence type="ECO:0000256" key="3">
    <source>
        <dbReference type="ARBA" id="ARBA00023004"/>
    </source>
</evidence>
<dbReference type="GO" id="GO:0046872">
    <property type="term" value="F:metal ion binding"/>
    <property type="evidence" value="ECO:0007669"/>
    <property type="project" value="UniProtKB-KW"/>
</dbReference>
<dbReference type="Proteomes" id="UP001152320">
    <property type="component" value="Chromosome 7"/>
</dbReference>
<keyword evidence="2" id="KW-0479">Metal-binding</keyword>
<comment type="cofactor">
    <cofactor evidence="1">
        <name>Fe cation</name>
        <dbReference type="ChEBI" id="CHEBI:24875"/>
    </cofactor>
</comment>
<keyword evidence="5" id="KW-0560">Oxidoreductase</keyword>
<dbReference type="PANTHER" id="PTHR20883:SF15">
    <property type="entry name" value="PHYTANOYL-COA DIOXYGENASE DOMAIN-CONTAINING PROTEIN 1"/>
    <property type="match status" value="1"/>
</dbReference>
<protein>
    <submittedName>
        <fullName evidence="5">Phytanoyl-CoA dioxygenase domain-containing protein 1</fullName>
    </submittedName>
</protein>
<dbReference type="Gene3D" id="2.60.120.620">
    <property type="entry name" value="q2cbj1_9rhob like domain"/>
    <property type="match status" value="1"/>
</dbReference>
<dbReference type="GO" id="GO:0051213">
    <property type="term" value="F:dioxygenase activity"/>
    <property type="evidence" value="ECO:0007669"/>
    <property type="project" value="UniProtKB-KW"/>
</dbReference>
<gene>
    <name evidence="5" type="ORF">HOLleu_16526</name>
</gene>
<dbReference type="PANTHER" id="PTHR20883">
    <property type="entry name" value="PHYTANOYL-COA DIOXYGENASE DOMAIN CONTAINING 1"/>
    <property type="match status" value="1"/>
</dbReference>
<comment type="caution">
    <text evidence="5">The sequence shown here is derived from an EMBL/GenBank/DDBJ whole genome shotgun (WGS) entry which is preliminary data.</text>
</comment>